<evidence type="ECO:0000313" key="2">
    <source>
        <dbReference type="EMBL" id="RCV43207.1"/>
    </source>
</evidence>
<evidence type="ECO:0000256" key="1">
    <source>
        <dbReference type="SAM" id="MobiDB-lite"/>
    </source>
</evidence>
<dbReference type="PANTHER" id="PTHR33168">
    <property type="entry name" value="STRESS INDUCED PROTEIN-RELATED"/>
    <property type="match status" value="1"/>
</dbReference>
<proteinExistence type="predicted"/>
<reference evidence="2" key="2">
    <citation type="submission" date="2015-07" db="EMBL/GenBank/DDBJ databases">
        <authorList>
            <person name="Noorani M."/>
        </authorList>
    </citation>
    <scope>NUCLEOTIDE SEQUENCE</scope>
    <source>
        <strain evidence="2">Yugu1</strain>
    </source>
</reference>
<reference evidence="2" key="1">
    <citation type="journal article" date="2012" name="Nat. Biotechnol.">
        <title>Reference genome sequence of the model plant Setaria.</title>
        <authorList>
            <person name="Bennetzen J.L."/>
            <person name="Schmutz J."/>
            <person name="Wang H."/>
            <person name="Percifield R."/>
            <person name="Hawkins J."/>
            <person name="Pontaroli A.C."/>
            <person name="Estep M."/>
            <person name="Feng L."/>
            <person name="Vaughn J.N."/>
            <person name="Grimwood J."/>
            <person name="Jenkins J."/>
            <person name="Barry K."/>
            <person name="Lindquist E."/>
            <person name="Hellsten U."/>
            <person name="Deshpande S."/>
            <person name="Wang X."/>
            <person name="Wu X."/>
            <person name="Mitros T."/>
            <person name="Triplett J."/>
            <person name="Yang X."/>
            <person name="Ye C.Y."/>
            <person name="Mauro-Herrera M."/>
            <person name="Wang L."/>
            <person name="Li P."/>
            <person name="Sharma M."/>
            <person name="Sharma R."/>
            <person name="Ronald P.C."/>
            <person name="Panaud O."/>
            <person name="Kellogg E.A."/>
            <person name="Brutnell T.P."/>
            <person name="Doust A.N."/>
            <person name="Tuskan G.A."/>
            <person name="Rokhsar D."/>
            <person name="Devos K.M."/>
        </authorList>
    </citation>
    <scope>NUCLEOTIDE SEQUENCE [LARGE SCALE GENOMIC DNA]</scope>
    <source>
        <strain evidence="2">Yugu1</strain>
    </source>
</reference>
<dbReference type="EMBL" id="CM003536">
    <property type="protein sequence ID" value="RCV43207.1"/>
    <property type="molecule type" value="Genomic_DNA"/>
</dbReference>
<dbReference type="STRING" id="4555.A0A368SLA4"/>
<feature type="compositionally biased region" description="Low complexity" evidence="1">
    <location>
        <begin position="157"/>
        <end position="168"/>
    </location>
</feature>
<dbReference type="OrthoDB" id="657187at2759"/>
<dbReference type="AlphaFoldDB" id="A0A368SLA4"/>
<accession>A0A368SLA4</accession>
<sequence>MASSASATQPDHHRTAITDRPRGAKHRRPLLNNLHIQVPAVPANSGWFGRPSGPATAPCGAHANANGHGHADRPASPSLLRSPSAWIRAKGHSFGSSKHTHRRSGNFHYDARSYAQNFDEGCDDEDAPMHQCFSPRNPTAPQLASPSSENPSKMGSTTDINKDNIITTSMEDLSKEEQPNIATL</sequence>
<organism evidence="2">
    <name type="scientific">Setaria italica</name>
    <name type="common">Foxtail millet</name>
    <name type="synonym">Panicum italicum</name>
    <dbReference type="NCBI Taxonomy" id="4555"/>
    <lineage>
        <taxon>Eukaryota</taxon>
        <taxon>Viridiplantae</taxon>
        <taxon>Streptophyta</taxon>
        <taxon>Embryophyta</taxon>
        <taxon>Tracheophyta</taxon>
        <taxon>Spermatophyta</taxon>
        <taxon>Magnoliopsida</taxon>
        <taxon>Liliopsida</taxon>
        <taxon>Poales</taxon>
        <taxon>Poaceae</taxon>
        <taxon>PACMAD clade</taxon>
        <taxon>Panicoideae</taxon>
        <taxon>Panicodae</taxon>
        <taxon>Paniceae</taxon>
        <taxon>Cenchrinae</taxon>
        <taxon>Setaria</taxon>
    </lineage>
</organism>
<gene>
    <name evidence="2" type="ORF">SETIT_9G276600v2</name>
</gene>
<feature type="region of interest" description="Disordered" evidence="1">
    <location>
        <begin position="1"/>
        <end position="32"/>
    </location>
</feature>
<feature type="compositionally biased region" description="Basic and acidic residues" evidence="1">
    <location>
        <begin position="10"/>
        <end position="22"/>
    </location>
</feature>
<name>A0A368SLA4_SETIT</name>
<protein>
    <submittedName>
        <fullName evidence="2">Uncharacterized protein</fullName>
    </submittedName>
</protein>
<feature type="region of interest" description="Disordered" evidence="1">
    <location>
        <begin position="58"/>
        <end position="79"/>
    </location>
</feature>
<feature type="compositionally biased region" description="Low complexity" evidence="1">
    <location>
        <begin position="60"/>
        <end position="79"/>
    </location>
</feature>
<feature type="region of interest" description="Disordered" evidence="1">
    <location>
        <begin position="125"/>
        <end position="184"/>
    </location>
</feature>
<feature type="compositionally biased region" description="Polar residues" evidence="1">
    <location>
        <begin position="134"/>
        <end position="156"/>
    </location>
</feature>